<organism evidence="9 11">
    <name type="scientific">Ralstonia insidiosa</name>
    <dbReference type="NCBI Taxonomy" id="190721"/>
    <lineage>
        <taxon>Bacteria</taxon>
        <taxon>Pseudomonadati</taxon>
        <taxon>Pseudomonadota</taxon>
        <taxon>Betaproteobacteria</taxon>
        <taxon>Burkholderiales</taxon>
        <taxon>Burkholderiaceae</taxon>
        <taxon>Ralstonia</taxon>
    </lineage>
</organism>
<proteinExistence type="inferred from homology"/>
<comment type="subcellular location">
    <subcellularLocation>
        <location evidence="1 6">Bacterial flagellum basal body</location>
    </subcellularLocation>
</comment>
<dbReference type="InterPro" id="IPR006300">
    <property type="entry name" value="FlgB"/>
</dbReference>
<comment type="subunit">
    <text evidence="6">The basal body constitutes a major portion of the flagellar organelle and consists of a number of rings mounted on a central rod.</text>
</comment>
<comment type="similarity">
    <text evidence="2 6">Belongs to the flagella basal body rod proteins family.</text>
</comment>
<dbReference type="PROSITE" id="PS00588">
    <property type="entry name" value="FLAGELLA_BB_ROD"/>
    <property type="match status" value="1"/>
</dbReference>
<evidence type="ECO:0000259" key="7">
    <source>
        <dbReference type="Pfam" id="PF00460"/>
    </source>
</evidence>
<dbReference type="PIRSF" id="PIRSF002889">
    <property type="entry name" value="Rod_FlgB"/>
    <property type="match status" value="1"/>
</dbReference>
<keyword evidence="11" id="KW-1185">Reference proteome</keyword>
<dbReference type="GO" id="GO:0030694">
    <property type="term" value="C:bacterial-type flagellum basal body, rod"/>
    <property type="evidence" value="ECO:0007669"/>
    <property type="project" value="InterPro"/>
</dbReference>
<dbReference type="InterPro" id="IPR019776">
    <property type="entry name" value="Flagellar_basal_body_rod_CS"/>
</dbReference>
<evidence type="ECO:0000313" key="8">
    <source>
        <dbReference type="EMBL" id="ANH76392.1"/>
    </source>
</evidence>
<dbReference type="RefSeq" id="WP_021193464.1">
    <property type="nucleotide sequence ID" value="NZ_CP012606.1"/>
</dbReference>
<dbReference type="GO" id="GO:0071978">
    <property type="term" value="P:bacterial-type flagellum-dependent swarming motility"/>
    <property type="evidence" value="ECO:0007669"/>
    <property type="project" value="TreeGrafter"/>
</dbReference>
<evidence type="ECO:0000256" key="5">
    <source>
        <dbReference type="ARBA" id="ARBA00024934"/>
    </source>
</evidence>
<dbReference type="Proteomes" id="UP000077927">
    <property type="component" value="Chromosome 2"/>
</dbReference>
<evidence type="ECO:0000313" key="9">
    <source>
        <dbReference type="EMBL" id="ANJ75507.1"/>
    </source>
</evidence>
<dbReference type="PANTHER" id="PTHR30435">
    <property type="entry name" value="FLAGELLAR PROTEIN"/>
    <property type="match status" value="1"/>
</dbReference>
<evidence type="ECO:0000313" key="10">
    <source>
        <dbReference type="Proteomes" id="UP000077927"/>
    </source>
</evidence>
<name>A0A192A5D9_9RALS</name>
<sequence>MVDKLDQLFGFQEKALQLRSQRHQILASNIANADTPNYKARDFDFQSALQKAVGQQSGNTLPMTATASGHLTADGAPAGDVTLMQASLSQQAKSLQGEVQYRTSQQPSIDGNTVDMDGERMRFADNTVRYEADLNIVTQKIKSMLAAIQNS</sequence>
<keyword evidence="9" id="KW-0966">Cell projection</keyword>
<evidence type="ECO:0000256" key="6">
    <source>
        <dbReference type="PIRNR" id="PIRNR002889"/>
    </source>
</evidence>
<reference evidence="11" key="3">
    <citation type="submission" date="2016-06" db="EMBL/GenBank/DDBJ databases">
        <authorList>
            <person name="Xu Y."/>
            <person name="Nagy A."/>
            <person name="Yan X."/>
            <person name="Kim S.W."/>
            <person name="Haley B."/>
            <person name="Liu N.T."/>
            <person name="Nou X."/>
        </authorList>
    </citation>
    <scope>NUCLEOTIDE SEQUENCE [LARGE SCALE GENOMIC DNA]</scope>
    <source>
        <strain evidence="11">ATCC 49129</strain>
    </source>
</reference>
<keyword evidence="4 6" id="KW-0975">Bacterial flagellum</keyword>
<feature type="domain" description="Flagellar basal body rod protein N-terminal" evidence="7">
    <location>
        <begin position="12"/>
        <end position="39"/>
    </location>
</feature>
<evidence type="ECO:0000313" key="11">
    <source>
        <dbReference type="Proteomes" id="UP000078572"/>
    </source>
</evidence>
<dbReference type="InterPro" id="IPR001444">
    <property type="entry name" value="Flag_bb_rod_N"/>
</dbReference>
<dbReference type="EMBL" id="CP016023">
    <property type="protein sequence ID" value="ANJ75507.1"/>
    <property type="molecule type" value="Genomic_DNA"/>
</dbReference>
<dbReference type="OrthoDB" id="9788334at2"/>
<keyword evidence="9" id="KW-0969">Cilium</keyword>
<reference evidence="8 10" key="1">
    <citation type="submission" date="2015-09" db="EMBL/GenBank/DDBJ databases">
        <authorList>
            <person name="Xu Y."/>
            <person name="Nagy A."/>
            <person name="Liu N.T."/>
            <person name="Nou X."/>
        </authorList>
    </citation>
    <scope>NUCLEOTIDE SEQUENCE [LARGE SCALE GENOMIC DNA]</scope>
    <source>
        <strain evidence="8 10">FC1138</strain>
    </source>
</reference>
<comment type="function">
    <text evidence="5 6">Structural component of flagellum, the bacterial motility apparatus. Part of the rod structure of flagellar basal body.</text>
</comment>
<accession>A0A192A5D9</accession>
<dbReference type="Proteomes" id="UP000078572">
    <property type="component" value="Chromosome 2"/>
</dbReference>
<evidence type="ECO:0000256" key="2">
    <source>
        <dbReference type="ARBA" id="ARBA00009677"/>
    </source>
</evidence>
<dbReference type="EMBL" id="CP012606">
    <property type="protein sequence ID" value="ANH76392.1"/>
    <property type="molecule type" value="Genomic_DNA"/>
</dbReference>
<dbReference type="NCBIfam" id="TIGR01396">
    <property type="entry name" value="FlgB"/>
    <property type="match status" value="1"/>
</dbReference>
<dbReference type="GeneID" id="61529056"/>
<dbReference type="PATRIC" id="fig|190721.6.peg.5085"/>
<protein>
    <recommendedName>
        <fullName evidence="3 6">Flagellar basal body rod protein FlgB</fullName>
    </recommendedName>
</protein>
<keyword evidence="9" id="KW-0282">Flagellum</keyword>
<reference evidence="9" key="2">
    <citation type="submission" date="2016-06" db="EMBL/GenBank/DDBJ databases">
        <authorList>
            <person name="Kjaerup R.B."/>
            <person name="Dalgaard T.S."/>
            <person name="Juul-Madsen H.R."/>
        </authorList>
    </citation>
    <scope>NUCLEOTIDE SEQUENCE [LARGE SCALE GENOMIC DNA]</scope>
    <source>
        <strain evidence="9">ATCC 49129</strain>
    </source>
</reference>
<evidence type="ECO:0000256" key="3">
    <source>
        <dbReference type="ARBA" id="ARBA00014376"/>
    </source>
</evidence>
<dbReference type="STRING" id="190721.ACS15_5142"/>
<evidence type="ECO:0000256" key="1">
    <source>
        <dbReference type="ARBA" id="ARBA00004117"/>
    </source>
</evidence>
<dbReference type="KEGG" id="rin:ACS15_5142"/>
<evidence type="ECO:0000256" key="4">
    <source>
        <dbReference type="ARBA" id="ARBA00023143"/>
    </source>
</evidence>
<dbReference type="PANTHER" id="PTHR30435:SF12">
    <property type="entry name" value="FLAGELLAR BASAL BODY ROD PROTEIN FLGB"/>
    <property type="match status" value="1"/>
</dbReference>
<dbReference type="AlphaFoldDB" id="A0A192A5D9"/>
<dbReference type="Pfam" id="PF00460">
    <property type="entry name" value="Flg_bb_rod"/>
    <property type="match status" value="1"/>
</dbReference>
<gene>
    <name evidence="8" type="primary">flgB</name>
    <name evidence="9" type="ORF">A9Y76_23725</name>
    <name evidence="8" type="ORF">ACS15_5142</name>
</gene>